<reference evidence="1" key="1">
    <citation type="submission" date="2022-11" db="EMBL/GenBank/DDBJ databases">
        <title>Chromosomal genome sequence assembly and mating type (MAT) locus characterization of the leprose asexual lichenized fungus Lepraria neglecta (Nyl.) Erichsen.</title>
        <authorList>
            <person name="Allen J.L."/>
            <person name="Pfeffer B."/>
        </authorList>
    </citation>
    <scope>NUCLEOTIDE SEQUENCE</scope>
    <source>
        <strain evidence="1">Allen 5258</strain>
    </source>
</reference>
<accession>A0AAD9YXT6</accession>
<comment type="caution">
    <text evidence="1">The sequence shown here is derived from an EMBL/GenBank/DDBJ whole genome shotgun (WGS) entry which is preliminary data.</text>
</comment>
<sequence>MAQDLNPYMTKADVGDENANDLVNATFDLKFDTIKANQLGTTIYRNDTRNSDTRSDVVGQDGHLLWGGNYTMHIACRKEKLRFGTFEVKNVCVVVFDMVFTTSLTRFVYKSAMVQIAFDDCERAELISKGVEEDDLPDEVIDARPQVLKFQPSMFVGDKDRRENPGRFGGELGATGSGGIGSLKVTAEKDVVHKSIKEDNDKITSVLKVKDSMLQVSINENKLVDRAMIENFSVPIIVTYKPNRKFQARFRAEADLEWHAWVKPAFGRKDDPVLFDPNGLRDEKLGNAESVDVDLNPSVDLEELTRLKQYGGVFHRSPLE</sequence>
<evidence type="ECO:0000313" key="2">
    <source>
        <dbReference type="Proteomes" id="UP001276659"/>
    </source>
</evidence>
<dbReference type="Proteomes" id="UP001276659">
    <property type="component" value="Unassembled WGS sequence"/>
</dbReference>
<keyword evidence="2" id="KW-1185">Reference proteome</keyword>
<gene>
    <name evidence="1" type="ORF">OEA41_010707</name>
</gene>
<dbReference type="EMBL" id="JASNWA010000011">
    <property type="protein sequence ID" value="KAK3167580.1"/>
    <property type="molecule type" value="Genomic_DNA"/>
</dbReference>
<dbReference type="AlphaFoldDB" id="A0AAD9YXT6"/>
<name>A0AAD9YXT6_9LECA</name>
<evidence type="ECO:0000313" key="1">
    <source>
        <dbReference type="EMBL" id="KAK3167580.1"/>
    </source>
</evidence>
<proteinExistence type="predicted"/>
<protein>
    <submittedName>
        <fullName evidence="1">Uncharacterized protein</fullName>
    </submittedName>
</protein>
<organism evidence="1 2">
    <name type="scientific">Lepraria neglecta</name>
    <dbReference type="NCBI Taxonomy" id="209136"/>
    <lineage>
        <taxon>Eukaryota</taxon>
        <taxon>Fungi</taxon>
        <taxon>Dikarya</taxon>
        <taxon>Ascomycota</taxon>
        <taxon>Pezizomycotina</taxon>
        <taxon>Lecanoromycetes</taxon>
        <taxon>OSLEUM clade</taxon>
        <taxon>Lecanoromycetidae</taxon>
        <taxon>Lecanorales</taxon>
        <taxon>Lecanorineae</taxon>
        <taxon>Stereocaulaceae</taxon>
        <taxon>Lepraria</taxon>
    </lineage>
</organism>